<accession>A0A7W5AMZ6</accession>
<keyword evidence="3" id="KW-1185">Reference proteome</keyword>
<evidence type="ECO:0000313" key="3">
    <source>
        <dbReference type="Proteomes" id="UP000590749"/>
    </source>
</evidence>
<name>A0A7W5AMZ6_9ACTN</name>
<evidence type="ECO:0000256" key="1">
    <source>
        <dbReference type="SAM" id="MobiDB-lite"/>
    </source>
</evidence>
<feature type="region of interest" description="Disordered" evidence="1">
    <location>
        <begin position="36"/>
        <end position="153"/>
    </location>
</feature>
<evidence type="ECO:0000313" key="2">
    <source>
        <dbReference type="EMBL" id="MBB3098729.1"/>
    </source>
</evidence>
<feature type="compositionally biased region" description="Pro residues" evidence="1">
    <location>
        <begin position="99"/>
        <end position="114"/>
    </location>
</feature>
<feature type="compositionally biased region" description="Low complexity" evidence="1">
    <location>
        <begin position="47"/>
        <end position="65"/>
    </location>
</feature>
<protein>
    <submittedName>
        <fullName evidence="2">Uncharacterized protein</fullName>
    </submittedName>
</protein>
<proteinExistence type="predicted"/>
<dbReference type="EMBL" id="JACHXF010000016">
    <property type="protein sequence ID" value="MBB3098729.1"/>
    <property type="molecule type" value="Genomic_DNA"/>
</dbReference>
<gene>
    <name evidence="2" type="ORF">FHR83_006428</name>
</gene>
<organism evidence="2 3">
    <name type="scientific">Actinoplanes campanulatus</name>
    <dbReference type="NCBI Taxonomy" id="113559"/>
    <lineage>
        <taxon>Bacteria</taxon>
        <taxon>Bacillati</taxon>
        <taxon>Actinomycetota</taxon>
        <taxon>Actinomycetes</taxon>
        <taxon>Micromonosporales</taxon>
        <taxon>Micromonosporaceae</taxon>
        <taxon>Actinoplanes</taxon>
    </lineage>
</organism>
<dbReference type="AlphaFoldDB" id="A0A7W5AMZ6"/>
<dbReference type="RefSeq" id="WP_183224817.1">
    <property type="nucleotide sequence ID" value="NZ_BMPW01000018.1"/>
</dbReference>
<dbReference type="Proteomes" id="UP000590749">
    <property type="component" value="Unassembled WGS sequence"/>
</dbReference>
<reference evidence="2 3" key="1">
    <citation type="submission" date="2020-08" db="EMBL/GenBank/DDBJ databases">
        <title>Genomic Encyclopedia of Type Strains, Phase III (KMG-III): the genomes of soil and plant-associated and newly described type strains.</title>
        <authorList>
            <person name="Whitman W."/>
        </authorList>
    </citation>
    <scope>NUCLEOTIDE SEQUENCE [LARGE SCALE GENOMIC DNA]</scope>
    <source>
        <strain evidence="2 3">CECT 3287</strain>
    </source>
</reference>
<sequence length="153" mass="15090">MERGPLALFGAIVSVGLGPALWLGAQLGAVNLAPSQRPAPVNEQFPGVDMDFGGAGAGDPAVDPMSTYPFTPYHPPTSTAPAKRKQAAPASPATVEPVQPSPPPASPSSAPPSSPSTAPAGPSPSTAPVSPSPSPSPECSEPEAGVDPDPSAR</sequence>
<feature type="compositionally biased region" description="Low complexity" evidence="1">
    <location>
        <begin position="115"/>
        <end position="129"/>
    </location>
</feature>
<comment type="caution">
    <text evidence="2">The sequence shown here is derived from an EMBL/GenBank/DDBJ whole genome shotgun (WGS) entry which is preliminary data.</text>
</comment>